<dbReference type="GO" id="GO:0051213">
    <property type="term" value="F:dioxygenase activity"/>
    <property type="evidence" value="ECO:0007669"/>
    <property type="project" value="UniProtKB-KW"/>
</dbReference>
<evidence type="ECO:0000313" key="3">
    <source>
        <dbReference type="EMBL" id="MBB3929421.1"/>
    </source>
</evidence>
<proteinExistence type="predicted"/>
<dbReference type="AlphaFoldDB" id="A0A840AKG3"/>
<keyword evidence="3" id="KW-0560">Oxidoreductase</keyword>
<feature type="domain" description="Cupin type-2" evidence="2">
    <location>
        <begin position="56"/>
        <end position="121"/>
    </location>
</feature>
<dbReference type="InterPro" id="IPR014710">
    <property type="entry name" value="RmlC-like_jellyroll"/>
</dbReference>
<dbReference type="SUPFAM" id="SSF51182">
    <property type="entry name" value="RmlC-like cupins"/>
    <property type="match status" value="1"/>
</dbReference>
<organism evidence="3 4">
    <name type="scientific">Kaistia hirudinis</name>
    <dbReference type="NCBI Taxonomy" id="1293440"/>
    <lineage>
        <taxon>Bacteria</taxon>
        <taxon>Pseudomonadati</taxon>
        <taxon>Pseudomonadota</taxon>
        <taxon>Alphaproteobacteria</taxon>
        <taxon>Hyphomicrobiales</taxon>
        <taxon>Kaistiaceae</taxon>
        <taxon>Kaistia</taxon>
    </lineage>
</organism>
<gene>
    <name evidence="3" type="ORF">GGR25_000440</name>
</gene>
<protein>
    <submittedName>
        <fullName evidence="3">Quercetin dioxygenase-like cupin family protein</fullName>
    </submittedName>
</protein>
<evidence type="ECO:0000259" key="2">
    <source>
        <dbReference type="Pfam" id="PF07883"/>
    </source>
</evidence>
<comment type="caution">
    <text evidence="3">The sequence shown here is derived from an EMBL/GenBank/DDBJ whole genome shotgun (WGS) entry which is preliminary data.</text>
</comment>
<dbReference type="EMBL" id="JACIDS010000001">
    <property type="protein sequence ID" value="MBB3929421.1"/>
    <property type="molecule type" value="Genomic_DNA"/>
</dbReference>
<evidence type="ECO:0000256" key="1">
    <source>
        <dbReference type="SAM" id="MobiDB-lite"/>
    </source>
</evidence>
<accession>A0A840AKG3</accession>
<dbReference type="Proteomes" id="UP000553963">
    <property type="component" value="Unassembled WGS sequence"/>
</dbReference>
<dbReference type="Pfam" id="PF07883">
    <property type="entry name" value="Cupin_2"/>
    <property type="match status" value="1"/>
</dbReference>
<feature type="region of interest" description="Disordered" evidence="1">
    <location>
        <begin position="1"/>
        <end position="28"/>
    </location>
</feature>
<name>A0A840AKG3_9HYPH</name>
<dbReference type="InterPro" id="IPR011051">
    <property type="entry name" value="RmlC_Cupin_sf"/>
</dbReference>
<keyword evidence="3" id="KW-0223">Dioxygenase</keyword>
<dbReference type="InterPro" id="IPR013096">
    <property type="entry name" value="Cupin_2"/>
</dbReference>
<evidence type="ECO:0000313" key="4">
    <source>
        <dbReference type="Proteomes" id="UP000553963"/>
    </source>
</evidence>
<dbReference type="Gene3D" id="2.60.120.10">
    <property type="entry name" value="Jelly Rolls"/>
    <property type="match status" value="1"/>
</dbReference>
<reference evidence="3 4" key="1">
    <citation type="submission" date="2020-08" db="EMBL/GenBank/DDBJ databases">
        <title>Genomic Encyclopedia of Type Strains, Phase IV (KMG-IV): sequencing the most valuable type-strain genomes for metagenomic binning, comparative biology and taxonomic classification.</title>
        <authorList>
            <person name="Goeker M."/>
        </authorList>
    </citation>
    <scope>NUCLEOTIDE SEQUENCE [LARGE SCALE GENOMIC DNA]</scope>
    <source>
        <strain evidence="3 4">DSM 25966</strain>
    </source>
</reference>
<sequence length="149" mass="15964">MAPAPDQQAMHDHDQMATVDPAALPGKPTRSLESKLILRAPDGQGRETIVNRTIRAPGTRAPIHFHDAGGTTCVLEGEMTLYLKGQAPQRAVAGQCYYMPSGMPMSGVNSGSVNAVLLDIFTVPVGTPVWRVTEEGMDAIQQQFPAPQK</sequence>
<dbReference type="RefSeq" id="WP_183397082.1">
    <property type="nucleotide sequence ID" value="NZ_JACIDS010000001.1"/>
</dbReference>
<keyword evidence="4" id="KW-1185">Reference proteome</keyword>